<reference evidence="3" key="1">
    <citation type="journal article" date="2020" name="mSystems">
        <title>Genome- and Community-Level Interaction Insights into Carbon Utilization and Element Cycling Functions of Hydrothermarchaeota in Hydrothermal Sediment.</title>
        <authorList>
            <person name="Zhou Z."/>
            <person name="Liu Y."/>
            <person name="Xu W."/>
            <person name="Pan J."/>
            <person name="Luo Z.H."/>
            <person name="Li M."/>
        </authorList>
    </citation>
    <scope>NUCLEOTIDE SEQUENCE [LARGE SCALE GENOMIC DNA]</scope>
    <source>
        <strain evidence="3">SpSt-902</strain>
    </source>
</reference>
<dbReference type="GO" id="GO:0003677">
    <property type="term" value="F:DNA binding"/>
    <property type="evidence" value="ECO:0007669"/>
    <property type="project" value="InterPro"/>
</dbReference>
<feature type="domain" description="Transposase IS110-like N-terminal" evidence="1">
    <location>
        <begin position="20"/>
        <end position="163"/>
    </location>
</feature>
<protein>
    <submittedName>
        <fullName evidence="3">IS110 family transposase</fullName>
    </submittedName>
</protein>
<evidence type="ECO:0000313" key="3">
    <source>
        <dbReference type="EMBL" id="HFT93943.1"/>
    </source>
</evidence>
<dbReference type="GO" id="GO:0004803">
    <property type="term" value="F:transposase activity"/>
    <property type="evidence" value="ECO:0007669"/>
    <property type="project" value="InterPro"/>
</dbReference>
<dbReference type="Pfam" id="PF01548">
    <property type="entry name" value="DEDD_Tnp_IS110"/>
    <property type="match status" value="1"/>
</dbReference>
<dbReference type="PANTHER" id="PTHR33055:SF13">
    <property type="entry name" value="TRANSPOSASE"/>
    <property type="match status" value="1"/>
</dbReference>
<evidence type="ECO:0000259" key="2">
    <source>
        <dbReference type="Pfam" id="PF02371"/>
    </source>
</evidence>
<name>A0A7C3LW33_9BACT</name>
<dbReference type="PANTHER" id="PTHR33055">
    <property type="entry name" value="TRANSPOSASE FOR INSERTION SEQUENCE ELEMENT IS1111A"/>
    <property type="match status" value="1"/>
</dbReference>
<sequence length="362" mass="40982">MKRYAQKGVPINLSEETIYVGIDVHKVAWDVTVRTEDVELSVARIPGRWECLEKILTPYRAAKGVKAVYEAGFSGFWLYRKITAWGGECLVTPPSHLPQESGNRVKTDRKDSRKLAHLLSKGLLRGIYVPSEEELSHRDVLRRRQGLMADRTRVMNRIRSKLLFLGIGLPEELSDWSKAFLKHLKGLRLTDRWEEEGFARLLEEYTSLSQLIDEQTKLLKELAKTASYQTNVALLKSFSGMGVTTAMALLLELGDVSRFRQGDQLSAYAGLSPSQYSSGEKVRLGHITGMGKHMLRSLLVELAWRAVSQDSALGNHYRTLCARSGGKRAIVAIARRILQILRRMLLDQKPYDPQKLAQKEYA</sequence>
<dbReference type="GO" id="GO:0006313">
    <property type="term" value="P:DNA transposition"/>
    <property type="evidence" value="ECO:0007669"/>
    <property type="project" value="InterPro"/>
</dbReference>
<dbReference type="InterPro" id="IPR003346">
    <property type="entry name" value="Transposase_20"/>
</dbReference>
<feature type="domain" description="Transposase IS116/IS110/IS902 C-terminal" evidence="2">
    <location>
        <begin position="233"/>
        <end position="317"/>
    </location>
</feature>
<proteinExistence type="predicted"/>
<organism evidence="3">
    <name type="scientific">Leptospirillum ferriphilum</name>
    <dbReference type="NCBI Taxonomy" id="178606"/>
    <lineage>
        <taxon>Bacteria</taxon>
        <taxon>Pseudomonadati</taxon>
        <taxon>Nitrospirota</taxon>
        <taxon>Nitrospiria</taxon>
        <taxon>Nitrospirales</taxon>
        <taxon>Nitrospiraceae</taxon>
        <taxon>Leptospirillum</taxon>
    </lineage>
</organism>
<gene>
    <name evidence="3" type="ORF">ENX03_08445</name>
</gene>
<dbReference type="NCBIfam" id="NF033542">
    <property type="entry name" value="transpos_IS110"/>
    <property type="match status" value="1"/>
</dbReference>
<dbReference type="Pfam" id="PF02371">
    <property type="entry name" value="Transposase_20"/>
    <property type="match status" value="1"/>
</dbReference>
<dbReference type="AlphaFoldDB" id="A0A7C3LW33"/>
<dbReference type="InterPro" id="IPR047650">
    <property type="entry name" value="Transpos_IS110"/>
</dbReference>
<dbReference type="EMBL" id="DTMM01000179">
    <property type="protein sequence ID" value="HFT93943.1"/>
    <property type="molecule type" value="Genomic_DNA"/>
</dbReference>
<accession>A0A7C3LW33</accession>
<evidence type="ECO:0000259" key="1">
    <source>
        <dbReference type="Pfam" id="PF01548"/>
    </source>
</evidence>
<dbReference type="InterPro" id="IPR002525">
    <property type="entry name" value="Transp_IS110-like_N"/>
</dbReference>
<comment type="caution">
    <text evidence="3">The sequence shown here is derived from an EMBL/GenBank/DDBJ whole genome shotgun (WGS) entry which is preliminary data.</text>
</comment>